<evidence type="ECO:0000256" key="6">
    <source>
        <dbReference type="ARBA" id="ARBA00023136"/>
    </source>
</evidence>
<dbReference type="Gene3D" id="2.40.160.60">
    <property type="entry name" value="Outer membrane protein transport protein (OMPP1/FadL/TodX)"/>
    <property type="match status" value="1"/>
</dbReference>
<keyword evidence="5 8" id="KW-0732">Signal</keyword>
<evidence type="ECO:0000256" key="1">
    <source>
        <dbReference type="ARBA" id="ARBA00004571"/>
    </source>
</evidence>
<keyword evidence="6" id="KW-0472">Membrane</keyword>
<accession>A0A1I4UTS5</accession>
<dbReference type="EMBL" id="FOUZ01000004">
    <property type="protein sequence ID" value="SFM92153.1"/>
    <property type="molecule type" value="Genomic_DNA"/>
</dbReference>
<name>A0A1I4UTS5_9FLAO</name>
<dbReference type="GO" id="GO:0015483">
    <property type="term" value="F:long-chain fatty acid transporting porin activity"/>
    <property type="evidence" value="ECO:0007669"/>
    <property type="project" value="TreeGrafter"/>
</dbReference>
<keyword evidence="3" id="KW-1134">Transmembrane beta strand</keyword>
<dbReference type="Proteomes" id="UP000199149">
    <property type="component" value="Unassembled WGS sequence"/>
</dbReference>
<keyword evidence="10" id="KW-1185">Reference proteome</keyword>
<dbReference type="GO" id="GO:0009279">
    <property type="term" value="C:cell outer membrane"/>
    <property type="evidence" value="ECO:0007669"/>
    <property type="project" value="UniProtKB-SubCell"/>
</dbReference>
<dbReference type="AlphaFoldDB" id="A0A1I4UTS5"/>
<dbReference type="OrthoDB" id="9765571at2"/>
<dbReference type="InterPro" id="IPR005017">
    <property type="entry name" value="OMPP1/FadL/TodX"/>
</dbReference>
<keyword evidence="4" id="KW-0812">Transmembrane</keyword>
<dbReference type="PANTHER" id="PTHR35093">
    <property type="entry name" value="OUTER MEMBRANE PROTEIN NMB0088-RELATED"/>
    <property type="match status" value="1"/>
</dbReference>
<dbReference type="STRING" id="684065.SAMN05421738_104105"/>
<evidence type="ECO:0000256" key="7">
    <source>
        <dbReference type="ARBA" id="ARBA00023237"/>
    </source>
</evidence>
<sequence>MKKIIVSLCALVGTMAFAQQGTGYDYNQYSTNAINLYSQDINSGNAKYIGVGGAVGALGSDINSVEQNPAGLGVAINSEVQITAGVSTFSNKTTFGTSLKENDSNFDFQQFGGTFVFNNEGSKWNRFSVGVAYINQRLDNFSSIGTNEGIKFGNDNGDTWTFGGYIKDIEGYKSKFSLNFGSTYDDKLYVGAGLNFHETNYTAYEQYGERNDKTNQMYAYNLDGSPYSEIGQGFSFSLGAIYKVNHNVRLGAAYHSPVWYNVAEDYYSANNSFNDNGTVNNYYMYSSDYDMTRGGRVVGSLGFVVGKNLSLGADYTYHMNNETKLKPSTNFAASNNFINDFVKNSSEARVGAEYRIDRFKVRAGYNYVASPYENINLDVANENNVVSNTSLTKTFMGDINRASFGLGYDFGGFYVDAAYQYQTQKYKQLIGGSDYVDSDNYFVTLNNTYAPEVKLNNNLFLLTVGWQF</sequence>
<dbReference type="RefSeq" id="WP_143080474.1">
    <property type="nucleotide sequence ID" value="NZ_FOUZ01000004.1"/>
</dbReference>
<dbReference type="PANTHER" id="PTHR35093:SF8">
    <property type="entry name" value="OUTER MEMBRANE PROTEIN NMB0088-RELATED"/>
    <property type="match status" value="1"/>
</dbReference>
<gene>
    <name evidence="9" type="ORF">SAMN05421738_104105</name>
</gene>
<evidence type="ECO:0000256" key="2">
    <source>
        <dbReference type="ARBA" id="ARBA00008163"/>
    </source>
</evidence>
<dbReference type="SUPFAM" id="SSF56935">
    <property type="entry name" value="Porins"/>
    <property type="match status" value="1"/>
</dbReference>
<feature type="signal peptide" evidence="8">
    <location>
        <begin position="1"/>
        <end position="18"/>
    </location>
</feature>
<evidence type="ECO:0000256" key="5">
    <source>
        <dbReference type="ARBA" id="ARBA00022729"/>
    </source>
</evidence>
<keyword evidence="7" id="KW-0998">Cell outer membrane</keyword>
<comment type="subcellular location">
    <subcellularLocation>
        <location evidence="1">Cell outer membrane</location>
        <topology evidence="1">Multi-pass membrane protein</topology>
    </subcellularLocation>
</comment>
<evidence type="ECO:0000313" key="10">
    <source>
        <dbReference type="Proteomes" id="UP000199149"/>
    </source>
</evidence>
<evidence type="ECO:0000313" key="9">
    <source>
        <dbReference type="EMBL" id="SFM92153.1"/>
    </source>
</evidence>
<organism evidence="9 10">
    <name type="scientific">Algoriella xinjiangensis</name>
    <dbReference type="NCBI Taxonomy" id="684065"/>
    <lineage>
        <taxon>Bacteria</taxon>
        <taxon>Pseudomonadati</taxon>
        <taxon>Bacteroidota</taxon>
        <taxon>Flavobacteriia</taxon>
        <taxon>Flavobacteriales</taxon>
        <taxon>Weeksellaceae</taxon>
        <taxon>Algoriella</taxon>
    </lineage>
</organism>
<comment type="similarity">
    <text evidence="2">Belongs to the OmpP1/FadL family.</text>
</comment>
<reference evidence="10" key="1">
    <citation type="submission" date="2016-10" db="EMBL/GenBank/DDBJ databases">
        <authorList>
            <person name="Varghese N."/>
            <person name="Submissions S."/>
        </authorList>
    </citation>
    <scope>NUCLEOTIDE SEQUENCE [LARGE SCALE GENOMIC DNA]</scope>
    <source>
        <strain evidence="10">XJ109</strain>
    </source>
</reference>
<proteinExistence type="inferred from homology"/>
<protein>
    <submittedName>
        <fullName evidence="9">Long-chain fatty acid transport protein</fullName>
    </submittedName>
</protein>
<feature type="chain" id="PRO_5011584135" evidence="8">
    <location>
        <begin position="19"/>
        <end position="468"/>
    </location>
</feature>
<evidence type="ECO:0000256" key="3">
    <source>
        <dbReference type="ARBA" id="ARBA00022452"/>
    </source>
</evidence>
<evidence type="ECO:0000256" key="8">
    <source>
        <dbReference type="SAM" id="SignalP"/>
    </source>
</evidence>
<evidence type="ECO:0000256" key="4">
    <source>
        <dbReference type="ARBA" id="ARBA00022692"/>
    </source>
</evidence>